<evidence type="ECO:0000259" key="13">
    <source>
        <dbReference type="PROSITE" id="PS50157"/>
    </source>
</evidence>
<feature type="region of interest" description="Disordered" evidence="11">
    <location>
        <begin position="113"/>
        <end position="133"/>
    </location>
</feature>
<dbReference type="PANTHER" id="PTHR16515:SF49">
    <property type="entry name" value="GASTRULA ZINC FINGER PROTEIN XLCGF49.1-LIKE-RELATED"/>
    <property type="match status" value="1"/>
</dbReference>
<feature type="domain" description="C2H2-type" evidence="13">
    <location>
        <begin position="204"/>
        <end position="231"/>
    </location>
</feature>
<keyword evidence="4 10" id="KW-0863">Zinc-finger</keyword>
<evidence type="ECO:0000256" key="12">
    <source>
        <dbReference type="SAM" id="SignalP"/>
    </source>
</evidence>
<evidence type="ECO:0000256" key="5">
    <source>
        <dbReference type="ARBA" id="ARBA00022833"/>
    </source>
</evidence>
<keyword evidence="12" id="KW-0732">Signal</keyword>
<organism evidence="14 15">
    <name type="scientific">Eptatretus burgeri</name>
    <name type="common">Inshore hagfish</name>
    <dbReference type="NCBI Taxonomy" id="7764"/>
    <lineage>
        <taxon>Eukaryota</taxon>
        <taxon>Metazoa</taxon>
        <taxon>Chordata</taxon>
        <taxon>Craniata</taxon>
        <taxon>Vertebrata</taxon>
        <taxon>Cyclostomata</taxon>
        <taxon>Myxini</taxon>
        <taxon>Myxiniformes</taxon>
        <taxon>Myxinidae</taxon>
        <taxon>Eptatretinae</taxon>
        <taxon>Eptatretus</taxon>
    </lineage>
</organism>
<keyword evidence="3" id="KW-0677">Repeat</keyword>
<evidence type="ECO:0000256" key="6">
    <source>
        <dbReference type="ARBA" id="ARBA00023015"/>
    </source>
</evidence>
<feature type="chain" id="PRO_5034959371" description="C2H2-type domain-containing protein" evidence="12">
    <location>
        <begin position="21"/>
        <end position="307"/>
    </location>
</feature>
<feature type="signal peptide" evidence="12">
    <location>
        <begin position="1"/>
        <end position="20"/>
    </location>
</feature>
<protein>
    <recommendedName>
        <fullName evidence="13">C2H2-type domain-containing protein</fullName>
    </recommendedName>
</protein>
<dbReference type="PANTHER" id="PTHR16515">
    <property type="entry name" value="PR DOMAIN ZINC FINGER PROTEIN"/>
    <property type="match status" value="1"/>
</dbReference>
<dbReference type="GeneTree" id="ENSGT01150000286934"/>
<accession>A0A8C4WSB9</accession>
<dbReference type="Gene3D" id="3.30.160.60">
    <property type="entry name" value="Classic Zinc Finger"/>
    <property type="match status" value="4"/>
</dbReference>
<feature type="compositionally biased region" description="Polar residues" evidence="11">
    <location>
        <begin position="115"/>
        <end position="133"/>
    </location>
</feature>
<feature type="domain" description="C2H2-type" evidence="13">
    <location>
        <begin position="232"/>
        <end position="259"/>
    </location>
</feature>
<dbReference type="GO" id="GO:0008270">
    <property type="term" value="F:zinc ion binding"/>
    <property type="evidence" value="ECO:0007669"/>
    <property type="project" value="UniProtKB-KW"/>
</dbReference>
<keyword evidence="9" id="KW-0539">Nucleus</keyword>
<comment type="subcellular location">
    <subcellularLocation>
        <location evidence="1">Nucleus</location>
    </subcellularLocation>
</comment>
<name>A0A8C4WSB9_EPTBU</name>
<dbReference type="SUPFAM" id="SSF57667">
    <property type="entry name" value="beta-beta-alpha zinc fingers"/>
    <property type="match status" value="2"/>
</dbReference>
<sequence length="307" mass="34742">MSACLCLVVVLSPILPLSSSDREMGVEEVEAHTSGLQNAPSDCSDLQRKVKIEPEDFESEDSKDLHIIKVEPEALEALDQKDLHVIKVEPEALDALDQKVSFVKLEQPDWDAVDTTGSQTEHTPNNSDTSVPGCSTDVQVTRHTEKKEEQPCNKKPKCSFNHTRTGYVDKLSRHGEKSRLAKKSSHSSKFLQEKLKRYLVEKPYKCKFCNKSFSKLSLLKYHTHVHTGEKPHKCTVCNKTFTQSGHLQSHRRIHTGERPFKCTICNKSFSESSHLTSHIRIHTGERPYDCTVCKKAFSHLCNFETAP</sequence>
<keyword evidence="15" id="KW-1185">Reference proteome</keyword>
<evidence type="ECO:0000256" key="10">
    <source>
        <dbReference type="PROSITE-ProRule" id="PRU00042"/>
    </source>
</evidence>
<evidence type="ECO:0000256" key="2">
    <source>
        <dbReference type="ARBA" id="ARBA00022723"/>
    </source>
</evidence>
<evidence type="ECO:0000256" key="7">
    <source>
        <dbReference type="ARBA" id="ARBA00023125"/>
    </source>
</evidence>
<dbReference type="FunFam" id="3.30.160.60:FF:002716">
    <property type="entry name" value="Zinc finger protein 212"/>
    <property type="match status" value="1"/>
</dbReference>
<evidence type="ECO:0000256" key="4">
    <source>
        <dbReference type="ARBA" id="ARBA00022771"/>
    </source>
</evidence>
<proteinExistence type="predicted"/>
<dbReference type="InterPro" id="IPR013087">
    <property type="entry name" value="Znf_C2H2_type"/>
</dbReference>
<evidence type="ECO:0000313" key="15">
    <source>
        <dbReference type="Proteomes" id="UP000694388"/>
    </source>
</evidence>
<evidence type="ECO:0000256" key="8">
    <source>
        <dbReference type="ARBA" id="ARBA00023163"/>
    </source>
</evidence>
<dbReference type="GO" id="GO:0003677">
    <property type="term" value="F:DNA binding"/>
    <property type="evidence" value="ECO:0007669"/>
    <property type="project" value="UniProtKB-KW"/>
</dbReference>
<dbReference type="Ensembl" id="ENSEBUT00000009901.1">
    <property type="protein sequence ID" value="ENSEBUP00000009378.1"/>
    <property type="gene ID" value="ENSEBUG00000006032.1"/>
</dbReference>
<dbReference type="PROSITE" id="PS00028">
    <property type="entry name" value="ZINC_FINGER_C2H2_1"/>
    <property type="match status" value="3"/>
</dbReference>
<dbReference type="PROSITE" id="PS50157">
    <property type="entry name" value="ZINC_FINGER_C2H2_2"/>
    <property type="match status" value="3"/>
</dbReference>
<keyword evidence="6" id="KW-0805">Transcription regulation</keyword>
<reference evidence="14" key="1">
    <citation type="submission" date="2025-08" db="UniProtKB">
        <authorList>
            <consortium name="Ensembl"/>
        </authorList>
    </citation>
    <scope>IDENTIFICATION</scope>
</reference>
<dbReference type="SMART" id="SM00355">
    <property type="entry name" value="ZnF_C2H2"/>
    <property type="match status" value="3"/>
</dbReference>
<dbReference type="Pfam" id="PF00096">
    <property type="entry name" value="zf-C2H2"/>
    <property type="match status" value="3"/>
</dbReference>
<dbReference type="InterPro" id="IPR036236">
    <property type="entry name" value="Znf_C2H2_sf"/>
</dbReference>
<dbReference type="AlphaFoldDB" id="A0A8C4WSB9"/>
<keyword evidence="8" id="KW-0804">Transcription</keyword>
<reference evidence="14" key="2">
    <citation type="submission" date="2025-09" db="UniProtKB">
        <authorList>
            <consortium name="Ensembl"/>
        </authorList>
    </citation>
    <scope>IDENTIFICATION</scope>
</reference>
<keyword evidence="5" id="KW-0862">Zinc</keyword>
<dbReference type="GO" id="GO:0005634">
    <property type="term" value="C:nucleus"/>
    <property type="evidence" value="ECO:0007669"/>
    <property type="project" value="UniProtKB-SubCell"/>
</dbReference>
<evidence type="ECO:0000256" key="9">
    <source>
        <dbReference type="ARBA" id="ARBA00023242"/>
    </source>
</evidence>
<dbReference type="InterPro" id="IPR050331">
    <property type="entry name" value="Zinc_finger"/>
</dbReference>
<keyword evidence="2" id="KW-0479">Metal-binding</keyword>
<dbReference type="Proteomes" id="UP000694388">
    <property type="component" value="Unplaced"/>
</dbReference>
<dbReference type="FunFam" id="3.30.160.60:FF:000446">
    <property type="entry name" value="Zinc finger protein"/>
    <property type="match status" value="1"/>
</dbReference>
<evidence type="ECO:0000313" key="14">
    <source>
        <dbReference type="Ensembl" id="ENSEBUP00000009378.1"/>
    </source>
</evidence>
<evidence type="ECO:0000256" key="3">
    <source>
        <dbReference type="ARBA" id="ARBA00022737"/>
    </source>
</evidence>
<evidence type="ECO:0000256" key="1">
    <source>
        <dbReference type="ARBA" id="ARBA00004123"/>
    </source>
</evidence>
<dbReference type="FunFam" id="3.30.160.60:FF:000624">
    <property type="entry name" value="zinc finger protein 697"/>
    <property type="match status" value="1"/>
</dbReference>
<keyword evidence="7" id="KW-0238">DNA-binding</keyword>
<dbReference type="FunFam" id="3.30.160.60:FF:000670">
    <property type="entry name" value="zinc finger protein 22"/>
    <property type="match status" value="1"/>
</dbReference>
<dbReference type="GO" id="GO:0010468">
    <property type="term" value="P:regulation of gene expression"/>
    <property type="evidence" value="ECO:0007669"/>
    <property type="project" value="TreeGrafter"/>
</dbReference>
<feature type="domain" description="C2H2-type" evidence="13">
    <location>
        <begin position="260"/>
        <end position="287"/>
    </location>
</feature>
<evidence type="ECO:0000256" key="11">
    <source>
        <dbReference type="SAM" id="MobiDB-lite"/>
    </source>
</evidence>